<keyword evidence="7" id="KW-0862">Zinc</keyword>
<dbReference type="PROSITE" id="PS50089">
    <property type="entry name" value="ZF_RING_2"/>
    <property type="match status" value="1"/>
</dbReference>
<evidence type="ECO:0000256" key="5">
    <source>
        <dbReference type="ARBA" id="ARBA00022771"/>
    </source>
</evidence>
<keyword evidence="6" id="KW-0833">Ubl conjugation pathway</keyword>
<dbReference type="SUPFAM" id="SSF57850">
    <property type="entry name" value="RING/U-box"/>
    <property type="match status" value="1"/>
</dbReference>
<gene>
    <name evidence="10" type="ORF">HHK36_030014</name>
</gene>
<comment type="catalytic activity">
    <reaction evidence="1">
        <text>S-ubiquitinyl-[E2 ubiquitin-conjugating enzyme]-L-cysteine + [acceptor protein]-L-lysine = [E2 ubiquitin-conjugating enzyme]-L-cysteine + N(6)-ubiquitinyl-[acceptor protein]-L-lysine.</text>
        <dbReference type="EC" id="2.3.2.27"/>
    </reaction>
</comment>
<dbReference type="AlphaFoldDB" id="A0A834YEH4"/>
<keyword evidence="5 8" id="KW-0863">Zinc-finger</keyword>
<evidence type="ECO:0000313" key="10">
    <source>
        <dbReference type="EMBL" id="KAF8378665.1"/>
    </source>
</evidence>
<dbReference type="InterPro" id="IPR001841">
    <property type="entry name" value="Znf_RING"/>
</dbReference>
<evidence type="ECO:0000256" key="4">
    <source>
        <dbReference type="ARBA" id="ARBA00022723"/>
    </source>
</evidence>
<reference evidence="10 11" key="1">
    <citation type="submission" date="2020-04" db="EMBL/GenBank/DDBJ databases">
        <title>Plant Genome Project.</title>
        <authorList>
            <person name="Zhang R.-G."/>
        </authorList>
    </citation>
    <scope>NUCLEOTIDE SEQUENCE [LARGE SCALE GENOMIC DNA]</scope>
    <source>
        <strain evidence="10">YNK0</strain>
        <tissue evidence="10">Leaf</tissue>
    </source>
</reference>
<dbReference type="EMBL" id="JABCRI010000023">
    <property type="protein sequence ID" value="KAF8378665.1"/>
    <property type="molecule type" value="Genomic_DNA"/>
</dbReference>
<evidence type="ECO:0000256" key="6">
    <source>
        <dbReference type="ARBA" id="ARBA00022786"/>
    </source>
</evidence>
<keyword evidence="11" id="KW-1185">Reference proteome</keyword>
<evidence type="ECO:0000256" key="3">
    <source>
        <dbReference type="ARBA" id="ARBA00022679"/>
    </source>
</evidence>
<keyword evidence="3" id="KW-0808">Transferase</keyword>
<evidence type="ECO:0000256" key="1">
    <source>
        <dbReference type="ARBA" id="ARBA00000900"/>
    </source>
</evidence>
<dbReference type="PANTHER" id="PTHR22937:SF122">
    <property type="entry name" value="RING-TYPE E3 UBIQUITIN TRANSFERASE"/>
    <property type="match status" value="1"/>
</dbReference>
<evidence type="ECO:0000256" key="8">
    <source>
        <dbReference type="PROSITE-ProRule" id="PRU00175"/>
    </source>
</evidence>
<evidence type="ECO:0000256" key="2">
    <source>
        <dbReference type="ARBA" id="ARBA00012483"/>
    </source>
</evidence>
<feature type="domain" description="RING-type" evidence="9">
    <location>
        <begin position="191"/>
        <end position="232"/>
    </location>
</feature>
<dbReference type="InterPro" id="IPR013083">
    <property type="entry name" value="Znf_RING/FYVE/PHD"/>
</dbReference>
<name>A0A834YEH4_TETSI</name>
<proteinExistence type="predicted"/>
<dbReference type="EC" id="2.3.2.27" evidence="2"/>
<protein>
    <recommendedName>
        <fullName evidence="2">RING-type E3 ubiquitin transferase</fullName>
        <ecNumber evidence="2">2.3.2.27</ecNumber>
    </recommendedName>
</protein>
<organism evidence="10 11">
    <name type="scientific">Tetracentron sinense</name>
    <name type="common">Spur-leaf</name>
    <dbReference type="NCBI Taxonomy" id="13715"/>
    <lineage>
        <taxon>Eukaryota</taxon>
        <taxon>Viridiplantae</taxon>
        <taxon>Streptophyta</taxon>
        <taxon>Embryophyta</taxon>
        <taxon>Tracheophyta</taxon>
        <taxon>Spermatophyta</taxon>
        <taxon>Magnoliopsida</taxon>
        <taxon>Trochodendrales</taxon>
        <taxon>Trochodendraceae</taxon>
        <taxon>Tetracentron</taxon>
    </lineage>
</organism>
<dbReference type="GO" id="GO:0008270">
    <property type="term" value="F:zinc ion binding"/>
    <property type="evidence" value="ECO:0007669"/>
    <property type="project" value="UniProtKB-KW"/>
</dbReference>
<dbReference type="Gene3D" id="3.30.40.10">
    <property type="entry name" value="Zinc/RING finger domain, C3HC4 (zinc finger)"/>
    <property type="match status" value="1"/>
</dbReference>
<dbReference type="SMART" id="SM00184">
    <property type="entry name" value="RING"/>
    <property type="match status" value="1"/>
</dbReference>
<evidence type="ECO:0000259" key="9">
    <source>
        <dbReference type="PROSITE" id="PS50089"/>
    </source>
</evidence>
<evidence type="ECO:0000256" key="7">
    <source>
        <dbReference type="ARBA" id="ARBA00022833"/>
    </source>
</evidence>
<dbReference type="InterPro" id="IPR045191">
    <property type="entry name" value="MBR1/2-like"/>
</dbReference>
<evidence type="ECO:0000313" key="11">
    <source>
        <dbReference type="Proteomes" id="UP000655225"/>
    </source>
</evidence>
<dbReference type="Pfam" id="PF13639">
    <property type="entry name" value="zf-RING_2"/>
    <property type="match status" value="1"/>
</dbReference>
<comment type="caution">
    <text evidence="10">The sequence shown here is derived from an EMBL/GenBank/DDBJ whole genome shotgun (WGS) entry which is preliminary data.</text>
</comment>
<dbReference type="GO" id="GO:0061630">
    <property type="term" value="F:ubiquitin protein ligase activity"/>
    <property type="evidence" value="ECO:0007669"/>
    <property type="project" value="UniProtKB-EC"/>
</dbReference>
<dbReference type="OrthoDB" id="8062037at2759"/>
<dbReference type="PANTHER" id="PTHR22937">
    <property type="entry name" value="E3 UBIQUITIN-PROTEIN LIGASE RNF165"/>
    <property type="match status" value="1"/>
</dbReference>
<keyword evidence="4" id="KW-0479">Metal-binding</keyword>
<accession>A0A834YEH4</accession>
<sequence length="240" mass="27079">MEGGDLHLAAGVVTCEDGVKGGIVSATLLNGIDGSWRLVLECLAELDEKRCCCFGHGWVLIWGVRLLFVLLEVEAADFAAMRDEKLLLSAGGLVDFFYNGFLLDMILKYQIIMFQSSPLPGRRLDKYDQYKDWRLDVDKMSYEELLELGDRIGYVSTGLREDEILHCLRKTRHSIVDALPSHFPTEIEWKCSICQEEYKADDEVGKLDCGHSYHICCIKQWLLKKNACPVCKAAAASAEY</sequence>
<dbReference type="Proteomes" id="UP000655225">
    <property type="component" value="Unassembled WGS sequence"/>
</dbReference>